<dbReference type="GO" id="GO:0016020">
    <property type="term" value="C:membrane"/>
    <property type="evidence" value="ECO:0007669"/>
    <property type="project" value="UniProtKB-SubCell"/>
</dbReference>
<feature type="transmembrane region" description="Helical" evidence="5">
    <location>
        <begin position="132"/>
        <end position="149"/>
    </location>
</feature>
<organism evidence="7 8">
    <name type="scientific">Roseospira marina</name>
    <dbReference type="NCBI Taxonomy" id="140057"/>
    <lineage>
        <taxon>Bacteria</taxon>
        <taxon>Pseudomonadati</taxon>
        <taxon>Pseudomonadota</taxon>
        <taxon>Alphaproteobacteria</taxon>
        <taxon>Rhodospirillales</taxon>
        <taxon>Rhodospirillaceae</taxon>
        <taxon>Roseospira</taxon>
    </lineage>
</organism>
<dbReference type="Proteomes" id="UP000324065">
    <property type="component" value="Unassembled WGS sequence"/>
</dbReference>
<comment type="subcellular location">
    <subcellularLocation>
        <location evidence="1">Membrane</location>
        <topology evidence="1">Multi-pass membrane protein</topology>
    </subcellularLocation>
</comment>
<feature type="transmembrane region" description="Helical" evidence="5">
    <location>
        <begin position="36"/>
        <end position="69"/>
    </location>
</feature>
<dbReference type="Pfam" id="PF04932">
    <property type="entry name" value="Wzy_C"/>
    <property type="match status" value="1"/>
</dbReference>
<protein>
    <submittedName>
        <fullName evidence="7">O-antigen ligase family protein</fullName>
    </submittedName>
</protein>
<feature type="transmembrane region" description="Helical" evidence="5">
    <location>
        <begin position="196"/>
        <end position="227"/>
    </location>
</feature>
<keyword evidence="4 5" id="KW-0472">Membrane</keyword>
<dbReference type="GO" id="GO:0016874">
    <property type="term" value="F:ligase activity"/>
    <property type="evidence" value="ECO:0007669"/>
    <property type="project" value="UniProtKB-KW"/>
</dbReference>
<comment type="caution">
    <text evidence="7">The sequence shown here is derived from an EMBL/GenBank/DDBJ whole genome shotgun (WGS) entry which is preliminary data.</text>
</comment>
<name>A0A5M6IG81_9PROT</name>
<evidence type="ECO:0000256" key="5">
    <source>
        <dbReference type="SAM" id="Phobius"/>
    </source>
</evidence>
<dbReference type="OrthoDB" id="8050531at2"/>
<keyword evidence="2 5" id="KW-0812">Transmembrane</keyword>
<evidence type="ECO:0000256" key="4">
    <source>
        <dbReference type="ARBA" id="ARBA00023136"/>
    </source>
</evidence>
<feature type="transmembrane region" description="Helical" evidence="5">
    <location>
        <begin position="169"/>
        <end position="190"/>
    </location>
</feature>
<evidence type="ECO:0000256" key="3">
    <source>
        <dbReference type="ARBA" id="ARBA00022989"/>
    </source>
</evidence>
<dbReference type="EMBL" id="VWPJ01000003">
    <property type="protein sequence ID" value="KAA5606685.1"/>
    <property type="molecule type" value="Genomic_DNA"/>
</dbReference>
<keyword evidence="3 5" id="KW-1133">Transmembrane helix</keyword>
<evidence type="ECO:0000256" key="2">
    <source>
        <dbReference type="ARBA" id="ARBA00022692"/>
    </source>
</evidence>
<dbReference type="InterPro" id="IPR007016">
    <property type="entry name" value="O-antigen_ligase-rel_domated"/>
</dbReference>
<gene>
    <name evidence="7" type="ORF">F1188_04965</name>
</gene>
<reference evidence="7 8" key="1">
    <citation type="submission" date="2019-09" db="EMBL/GenBank/DDBJ databases">
        <title>Genome sequence of Roseospira marina, one of the more divergent members of the non-sulfur purple photosynthetic bacterial family, the Rhodospirillaceae.</title>
        <authorList>
            <person name="Meyer T."/>
            <person name="Kyndt J."/>
        </authorList>
    </citation>
    <scope>NUCLEOTIDE SEQUENCE [LARGE SCALE GENOMIC DNA]</scope>
    <source>
        <strain evidence="7 8">DSM 15113</strain>
    </source>
</reference>
<feature type="transmembrane region" description="Helical" evidence="5">
    <location>
        <begin position="360"/>
        <end position="378"/>
    </location>
</feature>
<evidence type="ECO:0000256" key="1">
    <source>
        <dbReference type="ARBA" id="ARBA00004141"/>
    </source>
</evidence>
<evidence type="ECO:0000313" key="8">
    <source>
        <dbReference type="Proteomes" id="UP000324065"/>
    </source>
</evidence>
<keyword evidence="7" id="KW-0436">Ligase</keyword>
<dbReference type="AlphaFoldDB" id="A0A5M6IG81"/>
<feature type="transmembrane region" description="Helical" evidence="5">
    <location>
        <begin position="234"/>
        <end position="254"/>
    </location>
</feature>
<keyword evidence="8" id="KW-1185">Reference proteome</keyword>
<evidence type="ECO:0000313" key="7">
    <source>
        <dbReference type="EMBL" id="KAA5606685.1"/>
    </source>
</evidence>
<accession>A0A5M6IG81</accession>
<feature type="transmembrane region" description="Helical" evidence="5">
    <location>
        <begin position="75"/>
        <end position="97"/>
    </location>
</feature>
<feature type="domain" description="O-antigen ligase-related" evidence="6">
    <location>
        <begin position="199"/>
        <end position="339"/>
    </location>
</feature>
<feature type="transmembrane region" description="Helical" evidence="5">
    <location>
        <begin position="327"/>
        <end position="348"/>
    </location>
</feature>
<proteinExistence type="predicted"/>
<evidence type="ECO:0000259" key="6">
    <source>
        <dbReference type="Pfam" id="PF04932"/>
    </source>
</evidence>
<sequence length="413" mass="43100">MTSRPPAHGARSTPRPVFAPNTRIGMIRTVPSPTRLLLFGLALIPLLAVFVAGAFASAAIAVILLGGLWTALRTQAWIALGGLAVLLAVTAGMALTVGGKPTEGVLFATTAIAALAWRRLPGRLPPETLRHAGQAFAAAAVLLPVLLLARAQIFHADIIPPLSNTPDLLAKPMFIAMALLPGALLVLWRLQHRTLAVLFVIFMAIMAVGSQSSTATLGFALGIAALIAGRIRPVFGVGIAAAIVLMPLVLSVGIQAAGVSDWSEIGLRPSWTYRLELWQRALILFEQAPLTGHGFDSYATAQTTVDMGSLEFEVVGPNHTHSAAMQLLAEGGLPALVAFGLLFALAARPPGQDASDRWRIAARLGTLAAGLTPAALGVNLWSDVTTMLVVYPLLALTLFAPRAGPPQARSGDG</sequence>